<keyword evidence="1" id="KW-1133">Transmembrane helix</keyword>
<feature type="transmembrane region" description="Helical" evidence="1">
    <location>
        <begin position="238"/>
        <end position="259"/>
    </location>
</feature>
<gene>
    <name evidence="2" type="ORF">C1706_09265</name>
</gene>
<keyword evidence="1" id="KW-0812">Transmembrane</keyword>
<evidence type="ECO:0000256" key="1">
    <source>
        <dbReference type="SAM" id="Phobius"/>
    </source>
</evidence>
<feature type="transmembrane region" description="Helical" evidence="1">
    <location>
        <begin position="271"/>
        <end position="291"/>
    </location>
</feature>
<name>A0A4Q2EEU4_9ACTN</name>
<keyword evidence="1" id="KW-0472">Membrane</keyword>
<feature type="transmembrane region" description="Helical" evidence="1">
    <location>
        <begin position="390"/>
        <end position="412"/>
    </location>
</feature>
<feature type="transmembrane region" description="Helical" evidence="1">
    <location>
        <begin position="165"/>
        <end position="186"/>
    </location>
</feature>
<sequence length="421" mass="44724">MRGWGGEASFRAVALLKDAYRSILRLLVDGGRVVVNHGPQLVCLFLFGWAGRAGFLWLATVVSDVSPLLAVLLLPLAPLSTLLSLVLMLRATAPTLSAFGASALVSRHERWQTDLSVAAQVMIPFLAVYAAAGLLRDDARTFVVDATADEAMNASWGTMNFDRTAYAHGWVLVALVVAALVVRQVIAIMQLTERHLGWAAAATYLEVLWMITLANAFAEQFDQVVAWVQSRQVVAAVLQGWDGVVAWLAAWGVAIGPLLDALVSVGRGLGGLVVTPVAWLAIGAVVLGTSLSSDRLTFATHEDAARSWGRIPQPVRRVVAQAMEPITTPLQTTVHVIGRVAGAGLVSMAMFCVAFSLASGLQSLTYLGLRQILGPGESLRQYAMTPYVQLAGRAVYFVVALALLAADVNAVVAHPAREGAA</sequence>
<organism evidence="2 3">
    <name type="scientific">Propioniciclava flava</name>
    <dbReference type="NCBI Taxonomy" id="2072026"/>
    <lineage>
        <taxon>Bacteria</taxon>
        <taxon>Bacillati</taxon>
        <taxon>Actinomycetota</taxon>
        <taxon>Actinomycetes</taxon>
        <taxon>Propionibacteriales</taxon>
        <taxon>Propionibacteriaceae</taxon>
        <taxon>Propioniciclava</taxon>
    </lineage>
</organism>
<feature type="transmembrane region" description="Helical" evidence="1">
    <location>
        <begin position="198"/>
        <end position="218"/>
    </location>
</feature>
<evidence type="ECO:0000313" key="2">
    <source>
        <dbReference type="EMBL" id="RXW31751.1"/>
    </source>
</evidence>
<reference evidence="2 3" key="1">
    <citation type="submission" date="2018-01" db="EMBL/GenBank/DDBJ databases">
        <title>Lactibacter flavus gen. nov., sp. nov., a novel bacterium of the family Propionibacteriaceae isolated from raw milk and dairy products.</title>
        <authorList>
            <person name="Wenning M."/>
            <person name="Breitenwieser F."/>
            <person name="Huptas C."/>
            <person name="von Neubeck M."/>
            <person name="Busse H.-J."/>
            <person name="Scherer S."/>
        </authorList>
    </citation>
    <scope>NUCLEOTIDE SEQUENCE [LARGE SCALE GENOMIC DNA]</scope>
    <source>
        <strain evidence="2 3">VG341</strain>
    </source>
</reference>
<dbReference type="EMBL" id="PPCV01000006">
    <property type="protein sequence ID" value="RXW31751.1"/>
    <property type="molecule type" value="Genomic_DNA"/>
</dbReference>
<comment type="caution">
    <text evidence="2">The sequence shown here is derived from an EMBL/GenBank/DDBJ whole genome shotgun (WGS) entry which is preliminary data.</text>
</comment>
<proteinExistence type="predicted"/>
<keyword evidence="3" id="KW-1185">Reference proteome</keyword>
<dbReference type="AlphaFoldDB" id="A0A4Q2EEU4"/>
<protein>
    <submittedName>
        <fullName evidence="2">Uncharacterized protein</fullName>
    </submittedName>
</protein>
<dbReference type="Proteomes" id="UP000290624">
    <property type="component" value="Unassembled WGS sequence"/>
</dbReference>
<accession>A0A4Q2EEU4</accession>
<evidence type="ECO:0000313" key="3">
    <source>
        <dbReference type="Proteomes" id="UP000290624"/>
    </source>
</evidence>